<evidence type="ECO:0000313" key="1">
    <source>
        <dbReference type="EMBL" id="CAE7614140.1"/>
    </source>
</evidence>
<proteinExistence type="predicted"/>
<organism evidence="1 2">
    <name type="scientific">Symbiodinium natans</name>
    <dbReference type="NCBI Taxonomy" id="878477"/>
    <lineage>
        <taxon>Eukaryota</taxon>
        <taxon>Sar</taxon>
        <taxon>Alveolata</taxon>
        <taxon>Dinophyceae</taxon>
        <taxon>Suessiales</taxon>
        <taxon>Symbiodiniaceae</taxon>
        <taxon>Symbiodinium</taxon>
    </lineage>
</organism>
<gene>
    <name evidence="1" type="ORF">SNAT2548_LOCUS34918</name>
</gene>
<protein>
    <submittedName>
        <fullName evidence="1">Uncharacterized protein</fullName>
    </submittedName>
</protein>
<dbReference type="EMBL" id="CAJNDS010002836">
    <property type="protein sequence ID" value="CAE7614140.1"/>
    <property type="molecule type" value="Genomic_DNA"/>
</dbReference>
<reference evidence="1" key="1">
    <citation type="submission" date="2021-02" db="EMBL/GenBank/DDBJ databases">
        <authorList>
            <person name="Dougan E. K."/>
            <person name="Rhodes N."/>
            <person name="Thang M."/>
            <person name="Chan C."/>
        </authorList>
    </citation>
    <scope>NUCLEOTIDE SEQUENCE</scope>
</reference>
<sequence>MVKASWQRPGLLTPLFWEFPCYANGTERGSILEFPTSLFLHFAFDHKAQLKGLQTLRVHGRAYRLHPATFGWSCSCNAEALTFLTEQSSCAHPMMCTQPPMLKLLPGSENWCRVGRRSRVSTSSFQPGAARTCCTCSCLQPTGAPLVVSSQTSRLVVCGFGGATRMSDQNVGFHTLASVLAAEQVWSVDPPDEMRLQGLLSVAQNLVSTPWLTHLLRETSYNASELVIVG</sequence>
<dbReference type="AlphaFoldDB" id="A0A812V4N2"/>
<name>A0A812V4N2_9DINO</name>
<feature type="non-terminal residue" evidence="1">
    <location>
        <position position="230"/>
    </location>
</feature>
<comment type="caution">
    <text evidence="1">The sequence shown here is derived from an EMBL/GenBank/DDBJ whole genome shotgun (WGS) entry which is preliminary data.</text>
</comment>
<accession>A0A812V4N2</accession>
<evidence type="ECO:0000313" key="2">
    <source>
        <dbReference type="Proteomes" id="UP000604046"/>
    </source>
</evidence>
<dbReference type="Proteomes" id="UP000604046">
    <property type="component" value="Unassembled WGS sequence"/>
</dbReference>
<keyword evidence="2" id="KW-1185">Reference proteome</keyword>